<evidence type="ECO:0000313" key="2">
    <source>
        <dbReference type="Proteomes" id="UP000509429"/>
    </source>
</evidence>
<reference evidence="1 2" key="1">
    <citation type="submission" date="2020-05" db="EMBL/GenBank/DDBJ databases">
        <title>Horizontal transmission and recombination maintain forever young bacterial symbiont genomes.</title>
        <authorList>
            <person name="Russell S.L."/>
            <person name="Pepper-Tunick E."/>
            <person name="Svedberg J."/>
            <person name="Byrne A."/>
            <person name="Ruelas Castillo J."/>
            <person name="Vollmers C."/>
            <person name="Beinart R.A."/>
            <person name="Corbett-Detig R."/>
        </authorList>
    </citation>
    <scope>NUCLEOTIDE SEQUENCE [LARGE SCALE GENOMIC DNA]</scope>
    <source>
        <strain evidence="1">JDF_Ridge</strain>
    </source>
</reference>
<organism evidence="1 2">
    <name type="scientific">Candidatus Ruthia endofausta</name>
    <dbReference type="NCBI Taxonomy" id="2738852"/>
    <lineage>
        <taxon>Bacteria</taxon>
        <taxon>Pseudomonadati</taxon>
        <taxon>Pseudomonadota</taxon>
        <taxon>Gammaproteobacteria</taxon>
        <taxon>Candidatus Pseudothioglobaceae</taxon>
        <taxon>Candidatus Ruthturnera</taxon>
    </lineage>
</organism>
<dbReference type="Proteomes" id="UP000509429">
    <property type="component" value="Chromosome"/>
</dbReference>
<dbReference type="AlphaFoldDB" id="A0A6N0HNJ1"/>
<keyword evidence="2" id="KW-1185">Reference proteome</keyword>
<accession>A0A6N0HNJ1</accession>
<evidence type="ECO:0000313" key="1">
    <source>
        <dbReference type="EMBL" id="QKQ23908.1"/>
    </source>
</evidence>
<protein>
    <submittedName>
        <fullName evidence="1">Uncharacterized protein</fullName>
    </submittedName>
</protein>
<dbReference type="KEGG" id="reo:HUE58_01665"/>
<dbReference type="RefSeq" id="WP_174605348.1">
    <property type="nucleotide sequence ID" value="NZ_CP054490.1"/>
</dbReference>
<dbReference type="EMBL" id="CP054490">
    <property type="protein sequence ID" value="QKQ23908.1"/>
    <property type="molecule type" value="Genomic_DNA"/>
</dbReference>
<gene>
    <name evidence="1" type="ORF">HUE58_01665</name>
</gene>
<name>A0A6N0HNJ1_9GAMM</name>
<sequence>MTLKQWVKILLEKEKPTSILVFKDDLMCELLMPGRRLMLIFVKKPNVKTQKLNHGNIVFLITTSLLYCLDFQLVSVELV</sequence>
<proteinExistence type="predicted"/>